<keyword evidence="1" id="KW-0472">Membrane</keyword>
<sequence>MLAQPKTVEEHFKLIMTDGSYIDTANKKVNFNDLPDWFDEELFKKGQEYYQRYLLGFNASYLAGLIAVFLVPTIAKLLEYTKQSSVPCTAFRRYLQTTLHLFFIHTSDVMDSKSKFYKSVNVIRWKHSMNSKRAIDNGLTGISQRDMVLTQFGFVGYVLTHPEVMGLSDTTEERQAINHLWRVVGHLLGIPERLNLCRRNEYETTLLCNMLLDAVYIKNLKEPTKEFHILTIAAVKGIGSIDPLVDLDAFLSFFYEINGIKYEKKISAFSRFNYSFRKANFYVIGLPLIGDCVRIYWNLYLRGLYWLYQKFPIFGYLRYGKQGLKILLYPHGSF</sequence>
<accession>A0A7M7TDZ6</accession>
<keyword evidence="1" id="KW-0812">Transmembrane</keyword>
<evidence type="ECO:0000256" key="1">
    <source>
        <dbReference type="SAM" id="Phobius"/>
    </source>
</evidence>
<evidence type="ECO:0000313" key="3">
    <source>
        <dbReference type="Proteomes" id="UP000002358"/>
    </source>
</evidence>
<dbReference type="AlphaFoldDB" id="A0A7M7TDZ6"/>
<dbReference type="GeneID" id="100678840"/>
<organism evidence="2 3">
    <name type="scientific">Nasonia vitripennis</name>
    <name type="common">Parasitic wasp</name>
    <dbReference type="NCBI Taxonomy" id="7425"/>
    <lineage>
        <taxon>Eukaryota</taxon>
        <taxon>Metazoa</taxon>
        <taxon>Ecdysozoa</taxon>
        <taxon>Arthropoda</taxon>
        <taxon>Hexapoda</taxon>
        <taxon>Insecta</taxon>
        <taxon>Pterygota</taxon>
        <taxon>Neoptera</taxon>
        <taxon>Endopterygota</taxon>
        <taxon>Hymenoptera</taxon>
        <taxon>Apocrita</taxon>
        <taxon>Proctotrupomorpha</taxon>
        <taxon>Chalcidoidea</taxon>
        <taxon>Pteromalidae</taxon>
        <taxon>Pteromalinae</taxon>
        <taxon>Nasonia</taxon>
    </lineage>
</organism>
<dbReference type="KEGG" id="nvi:100678840"/>
<evidence type="ECO:0008006" key="4">
    <source>
        <dbReference type="Google" id="ProtNLM"/>
    </source>
</evidence>
<proteinExistence type="predicted"/>
<keyword evidence="3" id="KW-1185">Reference proteome</keyword>
<dbReference type="OrthoDB" id="6361347at2759"/>
<dbReference type="PANTHER" id="PTHR37159:SF1">
    <property type="entry name" value="GH11867P"/>
    <property type="match status" value="1"/>
</dbReference>
<dbReference type="SMR" id="A0A7M7TDZ6"/>
<protein>
    <recommendedName>
        <fullName evidence="4">ER-bound oxygenase mpaB/mpaB'/Rubber oxygenase catalytic domain-containing protein</fullName>
    </recommendedName>
</protein>
<dbReference type="Proteomes" id="UP000002358">
    <property type="component" value="Chromosome 5"/>
</dbReference>
<name>A0A7M7TDZ6_NASVI</name>
<feature type="transmembrane region" description="Helical" evidence="1">
    <location>
        <begin position="53"/>
        <end position="75"/>
    </location>
</feature>
<dbReference type="RefSeq" id="XP_032456545.1">
    <property type="nucleotide sequence ID" value="XM_032600654.1"/>
</dbReference>
<reference evidence="2" key="1">
    <citation type="submission" date="2021-01" db="UniProtKB">
        <authorList>
            <consortium name="EnsemblMetazoa"/>
        </authorList>
    </citation>
    <scope>IDENTIFICATION</scope>
</reference>
<dbReference type="EnsemblMetazoa" id="XM_032600654">
    <property type="protein sequence ID" value="XP_032456545"/>
    <property type="gene ID" value="LOC100678840"/>
</dbReference>
<dbReference type="InParanoid" id="A0A7M7TDZ6"/>
<dbReference type="PANTHER" id="PTHR37159">
    <property type="entry name" value="GH11867P"/>
    <property type="match status" value="1"/>
</dbReference>
<keyword evidence="1" id="KW-1133">Transmembrane helix</keyword>
<evidence type="ECO:0000313" key="2">
    <source>
        <dbReference type="EnsemblMetazoa" id="XP_032456545"/>
    </source>
</evidence>